<dbReference type="HOGENOM" id="CLU_2219279_0_0_0"/>
<proteinExistence type="predicted"/>
<dbReference type="BioCyc" id="FSP457404-HMP:GTSQ-2751-MONOMER"/>
<dbReference type="RefSeq" id="WP_008698507.1">
    <property type="nucleotide sequence ID" value="NZ_KE161009.1"/>
</dbReference>
<dbReference type="Proteomes" id="UP000003233">
    <property type="component" value="Unassembled WGS sequence"/>
</dbReference>
<accession>H1PWD2</accession>
<keyword evidence="2" id="KW-1185">Reference proteome</keyword>
<evidence type="ECO:0000313" key="1">
    <source>
        <dbReference type="EMBL" id="EHO79463.1"/>
    </source>
</evidence>
<gene>
    <name evidence="1" type="ORF">HMPREF0402_02725</name>
</gene>
<organism evidence="1 2">
    <name type="scientific">Fusobacterium ulcerans 12-1B</name>
    <dbReference type="NCBI Taxonomy" id="457404"/>
    <lineage>
        <taxon>Bacteria</taxon>
        <taxon>Fusobacteriati</taxon>
        <taxon>Fusobacteriota</taxon>
        <taxon>Fusobacteriia</taxon>
        <taxon>Fusobacteriales</taxon>
        <taxon>Fusobacteriaceae</taxon>
        <taxon>Fusobacterium</taxon>
    </lineage>
</organism>
<dbReference type="EMBL" id="AGWJ02000022">
    <property type="protein sequence ID" value="EHO79463.1"/>
    <property type="molecule type" value="Genomic_DNA"/>
</dbReference>
<evidence type="ECO:0000313" key="2">
    <source>
        <dbReference type="Proteomes" id="UP000003233"/>
    </source>
</evidence>
<protein>
    <recommendedName>
        <fullName evidence="3">Head decoration protein</fullName>
    </recommendedName>
</protein>
<dbReference type="AlphaFoldDB" id="H1PWD2"/>
<name>H1PWD2_9FUSO</name>
<evidence type="ECO:0008006" key="3">
    <source>
        <dbReference type="Google" id="ProtNLM"/>
    </source>
</evidence>
<dbReference type="PATRIC" id="fig|457404.5.peg.2431"/>
<comment type="caution">
    <text evidence="1">The sequence shown here is derived from an EMBL/GenBank/DDBJ whole genome shotgun (WGS) entry which is preliminary data.</text>
</comment>
<reference evidence="1 2" key="1">
    <citation type="submission" date="2012-07" db="EMBL/GenBank/DDBJ databases">
        <title>The Genome Sequence of Fusobacterium ulcerans 12_1B.</title>
        <authorList>
            <consortium name="The Broad Institute Genome Sequencing Platform"/>
            <person name="Earl A."/>
            <person name="Ward D."/>
            <person name="Feldgarden M."/>
            <person name="Gevers D."/>
            <person name="Strauss J."/>
            <person name="Ambrose C.E."/>
            <person name="Allen-Vercoe E."/>
            <person name="Walker B."/>
            <person name="Young S.K."/>
            <person name="Zeng Q."/>
            <person name="Gargeya S."/>
            <person name="Fitzgerald M."/>
            <person name="Haas B."/>
            <person name="Abouelleil A."/>
            <person name="Alvarado L."/>
            <person name="Arachchi H.M."/>
            <person name="Berlin A.M."/>
            <person name="Chapman S.B."/>
            <person name="Goldberg J."/>
            <person name="Griggs A."/>
            <person name="Gujja S."/>
            <person name="Hansen M."/>
            <person name="Howarth C."/>
            <person name="Imamovic A."/>
            <person name="Larimer J."/>
            <person name="McCowen C."/>
            <person name="Montmayeur A."/>
            <person name="Murphy C."/>
            <person name="Neiman D."/>
            <person name="Pearson M."/>
            <person name="Priest M."/>
            <person name="Roberts A."/>
            <person name="Saif S."/>
            <person name="Shea T."/>
            <person name="Sisk P."/>
            <person name="Sykes S."/>
            <person name="Wortman J."/>
            <person name="Nusbaum C."/>
            <person name="Birren B."/>
        </authorList>
    </citation>
    <scope>NUCLEOTIDE SEQUENCE [LARGE SCALE GENOMIC DNA]</scope>
    <source>
        <strain evidence="1 2">12_1B</strain>
    </source>
</reference>
<sequence length="108" mass="11604">MNNTIINYEEKGILAGAFPVVAETLKLKTSLEAGDIIGVDASGNYGKLDTATYTEPYAIAYDSATHDTSDVDCVAMLTGEILKDFVKLPSGTEAVMVQKLRKLGIFIK</sequence>